<keyword evidence="1" id="KW-0238">DNA-binding</keyword>
<sequence length="245" mass="27804">MVPSIQDSHGMYTHTGGRNAIPFYHRKSQSLITGSHSASNEISLVNNIPESIPSIFDPIGAHIPLKIKEKIWRVVVAIQLWGRFLENKKLLFNIDNQSVVTILNKKSSKSARVMILVRKLVFISLKHNILIKAQHISGSRNVITDALSRCHWQLFRQLAPQADKEPTLEILDVEVEKLVHFSMAKNTWKTYKTALESLAKFSKEYDLSVSWPIQIDVLTRFIAYLSYSGLTSSTINTYLSGIRCN</sequence>
<reference evidence="3" key="1">
    <citation type="submission" date="2021-03" db="EMBL/GenBank/DDBJ databases">
        <authorList>
            <person name="Bekaert M."/>
        </authorList>
    </citation>
    <scope>NUCLEOTIDE SEQUENCE</scope>
</reference>
<dbReference type="OrthoDB" id="6110137at2759"/>
<dbReference type="PANTHER" id="PTHR33050">
    <property type="entry name" value="REVERSE TRANSCRIPTASE DOMAIN-CONTAINING PROTEIN"/>
    <property type="match status" value="1"/>
</dbReference>
<proteinExistence type="predicted"/>
<gene>
    <name evidence="3" type="ORF">MEDL_46787</name>
</gene>
<evidence type="ECO:0000313" key="3">
    <source>
        <dbReference type="EMBL" id="CAG2234123.1"/>
    </source>
</evidence>
<dbReference type="InterPro" id="IPR010998">
    <property type="entry name" value="Integrase_recombinase_N"/>
</dbReference>
<dbReference type="EMBL" id="CAJPWZ010002225">
    <property type="protein sequence ID" value="CAG2234123.1"/>
    <property type="molecule type" value="Genomic_DNA"/>
</dbReference>
<dbReference type="PANTHER" id="PTHR33050:SF8">
    <property type="entry name" value="REVERSE TRANSCRIPTASE DOMAIN-CONTAINING PROTEIN"/>
    <property type="match status" value="1"/>
</dbReference>
<keyword evidence="4" id="KW-1185">Reference proteome</keyword>
<dbReference type="SUPFAM" id="SSF47823">
    <property type="entry name" value="lambda integrase-like, N-terminal domain"/>
    <property type="match status" value="1"/>
</dbReference>
<accession>A0A8S3TKW5</accession>
<organism evidence="3 4">
    <name type="scientific">Mytilus edulis</name>
    <name type="common">Blue mussel</name>
    <dbReference type="NCBI Taxonomy" id="6550"/>
    <lineage>
        <taxon>Eukaryota</taxon>
        <taxon>Metazoa</taxon>
        <taxon>Spiralia</taxon>
        <taxon>Lophotrochozoa</taxon>
        <taxon>Mollusca</taxon>
        <taxon>Bivalvia</taxon>
        <taxon>Autobranchia</taxon>
        <taxon>Pteriomorphia</taxon>
        <taxon>Mytilida</taxon>
        <taxon>Mytiloidea</taxon>
        <taxon>Mytilidae</taxon>
        <taxon>Mytilinae</taxon>
        <taxon>Mytilus</taxon>
    </lineage>
</organism>
<dbReference type="GO" id="GO:0003677">
    <property type="term" value="F:DNA binding"/>
    <property type="evidence" value="ECO:0007669"/>
    <property type="project" value="UniProtKB-KW"/>
</dbReference>
<comment type="caution">
    <text evidence="3">The sequence shown here is derived from an EMBL/GenBank/DDBJ whole genome shotgun (WGS) entry which is preliminary data.</text>
</comment>
<dbReference type="InterPro" id="IPR025269">
    <property type="entry name" value="SAM-like_dom"/>
</dbReference>
<dbReference type="Pfam" id="PF13102">
    <property type="entry name" value="Phage_int_SAM_5"/>
    <property type="match status" value="1"/>
</dbReference>
<evidence type="ECO:0000313" key="4">
    <source>
        <dbReference type="Proteomes" id="UP000683360"/>
    </source>
</evidence>
<evidence type="ECO:0000259" key="2">
    <source>
        <dbReference type="Pfam" id="PF13102"/>
    </source>
</evidence>
<dbReference type="Gene3D" id="1.10.150.130">
    <property type="match status" value="1"/>
</dbReference>
<dbReference type="InterPro" id="IPR052055">
    <property type="entry name" value="Hepadnavirus_pol/RT"/>
</dbReference>
<protein>
    <recommendedName>
        <fullName evidence="2">Phage integrase SAM-like domain-containing protein</fullName>
    </recommendedName>
</protein>
<name>A0A8S3TKW5_MYTED</name>
<dbReference type="CDD" id="cd09275">
    <property type="entry name" value="RNase_HI_RT_DIRS1"/>
    <property type="match status" value="1"/>
</dbReference>
<dbReference type="AlphaFoldDB" id="A0A8S3TKW5"/>
<evidence type="ECO:0000256" key="1">
    <source>
        <dbReference type="ARBA" id="ARBA00023125"/>
    </source>
</evidence>
<dbReference type="Proteomes" id="UP000683360">
    <property type="component" value="Unassembled WGS sequence"/>
</dbReference>
<feature type="domain" description="Phage integrase SAM-like" evidence="2">
    <location>
        <begin position="184"/>
        <end position="243"/>
    </location>
</feature>